<comment type="caution">
    <text evidence="1">The sequence shown here is derived from an EMBL/GenBank/DDBJ whole genome shotgun (WGS) entry which is preliminary data.</text>
</comment>
<dbReference type="AlphaFoldDB" id="A0A158SWK2"/>
<accession>A0A158SWK2</accession>
<reference evidence="1 2" key="1">
    <citation type="submission" date="2014-05" db="EMBL/GenBank/DDBJ databases">
        <title>Methylome analysis of the phasevarions of Haemophilus influenzae.</title>
        <authorList>
            <person name="Atack J.M."/>
            <person name="Fox K.L."/>
            <person name="Power P.M."/>
            <person name="Clark T."/>
            <person name="Jurcisek J."/>
            <person name="Korlach J."/>
            <person name="Bakaletz L.O."/>
            <person name="Jennings M.P."/>
        </authorList>
    </citation>
    <scope>NUCLEOTIDE SEQUENCE [LARGE SCALE GENOMIC DNA]</scope>
    <source>
        <strain evidence="1 2">1209</strain>
    </source>
</reference>
<protein>
    <submittedName>
        <fullName evidence="1">Uncharacterized protein</fullName>
    </submittedName>
</protein>
<sequence>MCKKEPKNTPRLNRFSALCCHFLNGKFLTRYAQTRKIFLKMPSRSGDLDGALKQHQHSVADNCFFSFLMSPFTPIF</sequence>
<dbReference type="EMBL" id="JMQP01000002">
    <property type="protein sequence ID" value="KIS35246.1"/>
    <property type="molecule type" value="Genomic_DNA"/>
</dbReference>
<evidence type="ECO:0000313" key="1">
    <source>
        <dbReference type="EMBL" id="KIS35246.1"/>
    </source>
</evidence>
<name>A0A158SWK2_HAEIF</name>
<proteinExistence type="predicted"/>
<dbReference type="Proteomes" id="UP000050700">
    <property type="component" value="Unassembled WGS sequence"/>
</dbReference>
<evidence type="ECO:0000313" key="2">
    <source>
        <dbReference type="Proteomes" id="UP000050700"/>
    </source>
</evidence>
<organism evidence="1 2">
    <name type="scientific">Haemophilus influenzae</name>
    <dbReference type="NCBI Taxonomy" id="727"/>
    <lineage>
        <taxon>Bacteria</taxon>
        <taxon>Pseudomonadati</taxon>
        <taxon>Pseudomonadota</taxon>
        <taxon>Gammaproteobacteria</taxon>
        <taxon>Pasteurellales</taxon>
        <taxon>Pasteurellaceae</taxon>
        <taxon>Haemophilus</taxon>
    </lineage>
</organism>
<gene>
    <name evidence="1" type="ORF">NTHI1209_00850</name>
</gene>